<dbReference type="HOGENOM" id="CLU_068279_1_0_1"/>
<dbReference type="CDD" id="cd18186">
    <property type="entry name" value="BTB_POZ_ZBTB_KLHL-like"/>
    <property type="match status" value="1"/>
</dbReference>
<evidence type="ECO:0000313" key="3">
    <source>
        <dbReference type="Proteomes" id="UP000054342"/>
    </source>
</evidence>
<dbReference type="PANTHER" id="PTHR47843">
    <property type="entry name" value="BTB DOMAIN-CONTAINING PROTEIN-RELATED"/>
    <property type="match status" value="1"/>
</dbReference>
<dbReference type="PROSITE" id="PS50097">
    <property type="entry name" value="BTB"/>
    <property type="match status" value="1"/>
</dbReference>
<evidence type="ECO:0000313" key="2">
    <source>
        <dbReference type="EMBL" id="KIW61651.1"/>
    </source>
</evidence>
<dbReference type="InterPro" id="IPR011333">
    <property type="entry name" value="SKP1/BTB/POZ_sf"/>
</dbReference>
<evidence type="ECO:0000259" key="1">
    <source>
        <dbReference type="PROSITE" id="PS50097"/>
    </source>
</evidence>
<accession>A0A0D2C9K8</accession>
<organism evidence="2 3">
    <name type="scientific">Exophiala xenobiotica</name>
    <dbReference type="NCBI Taxonomy" id="348802"/>
    <lineage>
        <taxon>Eukaryota</taxon>
        <taxon>Fungi</taxon>
        <taxon>Dikarya</taxon>
        <taxon>Ascomycota</taxon>
        <taxon>Pezizomycotina</taxon>
        <taxon>Eurotiomycetes</taxon>
        <taxon>Chaetothyriomycetidae</taxon>
        <taxon>Chaetothyriales</taxon>
        <taxon>Herpotrichiellaceae</taxon>
        <taxon>Exophiala</taxon>
    </lineage>
</organism>
<dbReference type="EMBL" id="KN847317">
    <property type="protein sequence ID" value="KIW61651.1"/>
    <property type="molecule type" value="Genomic_DNA"/>
</dbReference>
<dbReference type="PANTHER" id="PTHR47843:SF2">
    <property type="entry name" value="BTB DOMAIN-CONTAINING PROTEIN"/>
    <property type="match status" value="1"/>
</dbReference>
<proteinExistence type="predicted"/>
<dbReference type="STRING" id="348802.A0A0D2C9K8"/>
<dbReference type="AlphaFoldDB" id="A0A0D2C9K8"/>
<dbReference type="SUPFAM" id="SSF54695">
    <property type="entry name" value="POZ domain"/>
    <property type="match status" value="1"/>
</dbReference>
<dbReference type="GeneID" id="25323658"/>
<dbReference type="RefSeq" id="XP_013322235.1">
    <property type="nucleotide sequence ID" value="XM_013466781.1"/>
</dbReference>
<dbReference type="Proteomes" id="UP000054342">
    <property type="component" value="Unassembled WGS sequence"/>
</dbReference>
<dbReference type="OrthoDB" id="1022638at2759"/>
<dbReference type="InterPro" id="IPR000210">
    <property type="entry name" value="BTB/POZ_dom"/>
</dbReference>
<sequence>MPKTGDGAAAQGDEQVKQDDKFFASSVIITVSVGTGKHKRIYNLHEDVLVTQCPFFEKCLRSGMKEQVEQAVNLPEDKPESFEIAVKWMYAEKVPTNIDDVRIGAAYILANKLCMAELQNALVDQFRAICRKGSFNLLSAVTWIWQQTPEGCKLREVSLDQLHFAILKSPASYKKADGFEKLKTGGKLVTEMYWKSVYQKQSANPAFLTGCVYHVHEDGKKCT</sequence>
<dbReference type="Pfam" id="PF00651">
    <property type="entry name" value="BTB"/>
    <property type="match status" value="1"/>
</dbReference>
<protein>
    <recommendedName>
        <fullName evidence="1">BTB domain-containing protein</fullName>
    </recommendedName>
</protein>
<gene>
    <name evidence="2" type="ORF">PV05_01750</name>
</gene>
<name>A0A0D2C9K8_9EURO</name>
<feature type="domain" description="BTB" evidence="1">
    <location>
        <begin position="25"/>
        <end position="98"/>
    </location>
</feature>
<keyword evidence="3" id="KW-1185">Reference proteome</keyword>
<dbReference type="Gene3D" id="3.30.710.10">
    <property type="entry name" value="Potassium Channel Kv1.1, Chain A"/>
    <property type="match status" value="1"/>
</dbReference>
<reference evidence="2 3" key="1">
    <citation type="submission" date="2015-01" db="EMBL/GenBank/DDBJ databases">
        <title>The Genome Sequence of Exophiala xenobiotica CBS118157.</title>
        <authorList>
            <consortium name="The Broad Institute Genomics Platform"/>
            <person name="Cuomo C."/>
            <person name="de Hoog S."/>
            <person name="Gorbushina A."/>
            <person name="Stielow B."/>
            <person name="Teixiera M."/>
            <person name="Abouelleil A."/>
            <person name="Chapman S.B."/>
            <person name="Priest M."/>
            <person name="Young S.K."/>
            <person name="Wortman J."/>
            <person name="Nusbaum C."/>
            <person name="Birren B."/>
        </authorList>
    </citation>
    <scope>NUCLEOTIDE SEQUENCE [LARGE SCALE GENOMIC DNA]</scope>
    <source>
        <strain evidence="2 3">CBS 118157</strain>
    </source>
</reference>